<geneLocation type="plasmid" evidence="2 3">
    <name>pRMAS01</name>
</geneLocation>
<protein>
    <submittedName>
        <fullName evidence="2">Uncharacterized protein</fullName>
    </submittedName>
</protein>
<accession>A0ABN6PDD0</accession>
<evidence type="ECO:0000313" key="3">
    <source>
        <dbReference type="Proteomes" id="UP000831817"/>
    </source>
</evidence>
<keyword evidence="2" id="KW-0614">Plasmid</keyword>
<dbReference type="GeneID" id="71966147"/>
<name>A0ABN6PDD0_9EURY</name>
<gene>
    <name evidence="2" type="ORF">MTTB_p220</name>
</gene>
<dbReference type="EMBL" id="AP025699">
    <property type="protein sequence ID" value="BDH80242.1"/>
    <property type="molecule type" value="Genomic_DNA"/>
</dbReference>
<evidence type="ECO:0000256" key="1">
    <source>
        <dbReference type="SAM" id="Coils"/>
    </source>
</evidence>
<dbReference type="Proteomes" id="UP000831817">
    <property type="component" value="Plasmid pRMAS01"/>
</dbReference>
<organism evidence="2 3">
    <name type="scientific">Methanothermobacter tenebrarum</name>
    <dbReference type="NCBI Taxonomy" id="680118"/>
    <lineage>
        <taxon>Archaea</taxon>
        <taxon>Methanobacteriati</taxon>
        <taxon>Methanobacteriota</taxon>
        <taxon>Methanomada group</taxon>
        <taxon>Methanobacteria</taxon>
        <taxon>Methanobacteriales</taxon>
        <taxon>Methanobacteriaceae</taxon>
        <taxon>Methanothermobacter</taxon>
    </lineage>
</organism>
<dbReference type="RefSeq" id="WP_248565362.1">
    <property type="nucleotide sequence ID" value="NZ_AP025699.1"/>
</dbReference>
<keyword evidence="3" id="KW-1185">Reference proteome</keyword>
<sequence length="142" mass="17562">MKFLESTLKCYERRYKHKKREYKTIQYTINLKKDKVESQGFKCNQEIYIIPKPEFQELIETYQKYEKILEENRKLTKQLDQVQVDYDKLKNEHRHLQEVYKKREKQISHLENEVKRLQNRGIIQIILEKLTKRKAIETSKEE</sequence>
<feature type="coiled-coil region" evidence="1">
    <location>
        <begin position="58"/>
        <end position="120"/>
    </location>
</feature>
<keyword evidence="1" id="KW-0175">Coiled coil</keyword>
<reference evidence="2 3" key="1">
    <citation type="submission" date="2022-04" db="EMBL/GenBank/DDBJ databases">
        <title>Complete genome of Methanothermobacter tenebrarum strain RMAS.</title>
        <authorList>
            <person name="Nakamura K."/>
            <person name="Oshima K."/>
            <person name="Hattori M."/>
            <person name="Kamagata Y."/>
            <person name="Takamizawa K."/>
        </authorList>
    </citation>
    <scope>NUCLEOTIDE SEQUENCE [LARGE SCALE GENOMIC DNA]</scope>
    <source>
        <strain evidence="2 3">RMAS</strain>
        <plasmid evidence="2 3">pRMAS01</plasmid>
    </source>
</reference>
<proteinExistence type="predicted"/>
<evidence type="ECO:0000313" key="2">
    <source>
        <dbReference type="EMBL" id="BDH80242.1"/>
    </source>
</evidence>